<evidence type="ECO:0000313" key="3">
    <source>
        <dbReference type="EMBL" id="SFJ84347.1"/>
    </source>
</evidence>
<name>A0A1I3URE2_9RHOB</name>
<dbReference type="EMBL" id="FORH01000006">
    <property type="protein sequence ID" value="SFJ84347.1"/>
    <property type="molecule type" value="Genomic_DNA"/>
</dbReference>
<dbReference type="Pfam" id="PF18920">
    <property type="entry name" value="DUF5671"/>
    <property type="match status" value="1"/>
</dbReference>
<keyword evidence="1" id="KW-0472">Membrane</keyword>
<feature type="transmembrane region" description="Helical" evidence="1">
    <location>
        <begin position="110"/>
        <end position="128"/>
    </location>
</feature>
<evidence type="ECO:0000256" key="1">
    <source>
        <dbReference type="SAM" id="Phobius"/>
    </source>
</evidence>
<dbReference type="InterPro" id="IPR043728">
    <property type="entry name" value="DUF5671"/>
</dbReference>
<organism evidence="3 4">
    <name type="scientific">Celeribacter neptunius</name>
    <dbReference type="NCBI Taxonomy" id="588602"/>
    <lineage>
        <taxon>Bacteria</taxon>
        <taxon>Pseudomonadati</taxon>
        <taxon>Pseudomonadota</taxon>
        <taxon>Alphaproteobacteria</taxon>
        <taxon>Rhodobacterales</taxon>
        <taxon>Roseobacteraceae</taxon>
        <taxon>Celeribacter</taxon>
    </lineage>
</organism>
<keyword evidence="1" id="KW-0812">Transmembrane</keyword>
<accession>A0A1I3URE2</accession>
<feature type="transmembrane region" description="Helical" evidence="1">
    <location>
        <begin position="180"/>
        <end position="200"/>
    </location>
</feature>
<reference evidence="4" key="1">
    <citation type="submission" date="2016-10" db="EMBL/GenBank/DDBJ databases">
        <authorList>
            <person name="Varghese N."/>
            <person name="Submissions S."/>
        </authorList>
    </citation>
    <scope>NUCLEOTIDE SEQUENCE [LARGE SCALE GENOMIC DNA]</scope>
    <source>
        <strain evidence="4">DSM 26471</strain>
    </source>
</reference>
<dbReference type="Proteomes" id="UP000199630">
    <property type="component" value="Unassembled WGS sequence"/>
</dbReference>
<dbReference type="OrthoDB" id="529444at2"/>
<sequence>MKPAEQLAQFTREALIEGQSRAEIASALRTAGWAETEVHDALSAWAETDHIPPVPRPRPYVSAKEAFFYALMFVALGMTAWNIVDLGVDLINRWIPETEGLRPGYSTSSMRWSIAALIVFFPLFLLMQRSETRALTRDPSRKRSAVRKWFGYIALFFSAITLLGDLLGAIYALLSGDLTLQFILKLLLVAAVSGTIFGYFQIAMKDAENDG</sequence>
<feature type="transmembrane region" description="Helical" evidence="1">
    <location>
        <begin position="149"/>
        <end position="174"/>
    </location>
</feature>
<evidence type="ECO:0000259" key="2">
    <source>
        <dbReference type="Pfam" id="PF18920"/>
    </source>
</evidence>
<dbReference type="AlphaFoldDB" id="A0A1I3URE2"/>
<feature type="domain" description="DUF5671" evidence="2">
    <location>
        <begin position="65"/>
        <end position="199"/>
    </location>
</feature>
<protein>
    <recommendedName>
        <fullName evidence="2">DUF5671 domain-containing protein</fullName>
    </recommendedName>
</protein>
<dbReference type="RefSeq" id="WP_090061641.1">
    <property type="nucleotide sequence ID" value="NZ_FORH01000006.1"/>
</dbReference>
<dbReference type="STRING" id="588602.SAMN04487991_3131"/>
<feature type="transmembrane region" description="Helical" evidence="1">
    <location>
        <begin position="66"/>
        <end position="84"/>
    </location>
</feature>
<keyword evidence="1" id="KW-1133">Transmembrane helix</keyword>
<gene>
    <name evidence="3" type="ORF">SAMN04487991_3131</name>
</gene>
<evidence type="ECO:0000313" key="4">
    <source>
        <dbReference type="Proteomes" id="UP000199630"/>
    </source>
</evidence>
<keyword evidence="4" id="KW-1185">Reference proteome</keyword>
<proteinExistence type="predicted"/>